<protein>
    <recommendedName>
        <fullName evidence="10">Dishevelled associated activator of morphogenesis 2</fullName>
    </recommendedName>
</protein>
<dbReference type="Gene3D" id="1.10.238.150">
    <property type="entry name" value="Formin, FH3 diaphanous domain"/>
    <property type="match status" value="1"/>
</dbReference>
<feature type="compositionally biased region" description="Pro residues" evidence="4">
    <location>
        <begin position="540"/>
        <end position="549"/>
    </location>
</feature>
<dbReference type="SMART" id="SM01139">
    <property type="entry name" value="Drf_FH3"/>
    <property type="match status" value="1"/>
</dbReference>
<evidence type="ECO:0000256" key="1">
    <source>
        <dbReference type="ARBA" id="ARBA00022687"/>
    </source>
</evidence>
<dbReference type="PROSITE" id="PS51444">
    <property type="entry name" value="FH2"/>
    <property type="match status" value="1"/>
</dbReference>
<dbReference type="Proteomes" id="UP000694429">
    <property type="component" value="Chromosome 12"/>
</dbReference>
<evidence type="ECO:0000313" key="9">
    <source>
        <dbReference type="Proteomes" id="UP000694429"/>
    </source>
</evidence>
<proteinExistence type="inferred from homology"/>
<feature type="coiled-coil region" evidence="3">
    <location>
        <begin position="688"/>
        <end position="715"/>
    </location>
</feature>
<evidence type="ECO:0000259" key="7">
    <source>
        <dbReference type="PROSITE" id="PS51444"/>
    </source>
</evidence>
<dbReference type="InterPro" id="IPR010473">
    <property type="entry name" value="GTPase-bd"/>
</dbReference>
<dbReference type="InterPro" id="IPR011989">
    <property type="entry name" value="ARM-like"/>
</dbReference>
<evidence type="ECO:0000256" key="4">
    <source>
        <dbReference type="SAM" id="MobiDB-lite"/>
    </source>
</evidence>
<feature type="domain" description="DAD" evidence="5">
    <location>
        <begin position="1016"/>
        <end position="1047"/>
    </location>
</feature>
<evidence type="ECO:0000259" key="6">
    <source>
        <dbReference type="PROSITE" id="PS51232"/>
    </source>
</evidence>
<dbReference type="InterPro" id="IPR015425">
    <property type="entry name" value="FH2_Formin"/>
</dbReference>
<dbReference type="GO" id="GO:0031267">
    <property type="term" value="F:small GTPase binding"/>
    <property type="evidence" value="ECO:0007669"/>
    <property type="project" value="InterPro"/>
</dbReference>
<reference evidence="8" key="1">
    <citation type="submission" date="2019-03" db="EMBL/GenBank/DDBJ databases">
        <authorList>
            <person name="Warren W.C."/>
            <person name="Johnson G.S."/>
        </authorList>
    </citation>
    <scope>NUCLEOTIDE SEQUENCE [LARGE SCALE GENOMIC DNA]</scope>
    <source>
        <strain evidence="8">Basenji</strain>
    </source>
</reference>
<dbReference type="InterPro" id="IPR016024">
    <property type="entry name" value="ARM-type_fold"/>
</dbReference>
<feature type="domain" description="FH2" evidence="7">
    <location>
        <begin position="595"/>
        <end position="994"/>
    </location>
</feature>
<organism evidence="8 9">
    <name type="scientific">Canis lupus familiaris</name>
    <name type="common">Dog</name>
    <name type="synonym">Canis familiaris</name>
    <dbReference type="NCBI Taxonomy" id="9615"/>
    <lineage>
        <taxon>Eukaryota</taxon>
        <taxon>Metazoa</taxon>
        <taxon>Chordata</taxon>
        <taxon>Craniata</taxon>
        <taxon>Vertebrata</taxon>
        <taxon>Euteleostomi</taxon>
        <taxon>Mammalia</taxon>
        <taxon>Eutheria</taxon>
        <taxon>Laurasiatheria</taxon>
        <taxon>Carnivora</taxon>
        <taxon>Caniformia</taxon>
        <taxon>Canidae</taxon>
        <taxon>Canis</taxon>
    </lineage>
</organism>
<name>A0A8C0MHZ0_CANLF</name>
<dbReference type="SMART" id="SM00498">
    <property type="entry name" value="FH2"/>
    <property type="match status" value="1"/>
</dbReference>
<comment type="similarity">
    <text evidence="2">Belongs to the formin homology family.</text>
</comment>
<dbReference type="GO" id="GO:0016055">
    <property type="term" value="P:Wnt signaling pathway"/>
    <property type="evidence" value="ECO:0007669"/>
    <property type="project" value="UniProtKB-KW"/>
</dbReference>
<dbReference type="Pfam" id="PF06367">
    <property type="entry name" value="Drf_FH3"/>
    <property type="match status" value="1"/>
</dbReference>
<dbReference type="InterPro" id="IPR010472">
    <property type="entry name" value="FH3_dom"/>
</dbReference>
<evidence type="ECO:0000256" key="3">
    <source>
        <dbReference type="SAM" id="Coils"/>
    </source>
</evidence>
<dbReference type="SMART" id="SM01140">
    <property type="entry name" value="Drf_GBD"/>
    <property type="match status" value="1"/>
</dbReference>
<dbReference type="PANTHER" id="PTHR45725">
    <property type="entry name" value="FORMIN HOMOLOGY 2 FAMILY MEMBER"/>
    <property type="match status" value="1"/>
</dbReference>
<dbReference type="FunFam" id="1.25.10.10:FF:000012">
    <property type="entry name" value="Dishevelled associated activator of morphogenesis 2"/>
    <property type="match status" value="1"/>
</dbReference>
<dbReference type="Gene3D" id="1.25.10.10">
    <property type="entry name" value="Leucine-rich Repeat Variant"/>
    <property type="match status" value="1"/>
</dbReference>
<accession>A0A8C0MHZ0</accession>
<sequence length="1067" mass="123201">MAPRKRSRHGLGFLCCFGGSGLPEINLRDTHPLQYMEFSSPIPNPEELNVRFAELVDELDLTDKNREAVFALPPEKKWQIYCSKKKEQEDPNKLATSWPDYYIDRINSMAAMQSLYAFDEEETEMRNQVVEDLKTALRTQPMRFVTRFIELEGLTCLLNFLRSMDHATCESRIHTSLIGCIKALMNNSQGRAHVLAQPEAISTIAQSLRTENSKTKVAVLEILGAVCLVPGGHKKVLQAMLHYQVYAAERTRFQTLLNELDRSLGRYRDEVNLKTAIMSFINAVLNAGAGEDNLEFRLHLRYEFLMLGIQPVIDKLRQHENAILDKHLDFFEMVRNEDDLELARRFDMVHIDTKSASQMFELIHKKLKHTEAYPCLLSVLHHCLQMPYKRNGGYLQQWQLLDRILQQIVLQDERGVDPDLAPLENFNVKNIVNMLINENEVKQWRDQAEKFRKEHMELVSKLERKERECETKTLEKEEMMRTLNKMKDKLARESQELRQARGQVAELVAQLSEISAGPVSSPPPPGGPLTLSSSMTTNDLPPPPPPLPFPCCPPPPPPPLPPGGPPTPPGAPPCFSMGLPLPPDPCPSSDIPLRKKCVPQPSHPLKSFNWVKLNEERVPGTVWNEIDDRQVFRILDLEDFEKMFSAYQRHQKELGSTEDIYLASRKVKELSVIDGRRAQNCIILLSKLKLSNEEIRQAILKMDEQEDLAKDMLEQLLKFIPEKSDIDLLEEHKHEIERMARADRFLYEMSRIDHYQQRLQALFFKKKFQERLAEAKPKVEAILLASRELIRSKRLTQMLEVVLAIGNFMNKGQRGGAYGFRVASLNKIADTKSSIDRNISLLHYLIMILEKHFPDILNMPSELQHLPEAAKVNLAELEKEVGNLRRGLRAVEVELEYQKRQVREPNDKFVPVMSDFITVSSFSFSELEDQLNEAREKFSKALMHFGEQDSKMQPDEFFGIFDTFLQAFSEARQDLEAMRRRKEEEERRARMEAMLKEQRDRERWQRQRKVHAGSTLEEGGEFDDLVSALRSGEVFDKDLCKLKRSRKRSGSQALEVTRERAISRLNY</sequence>
<evidence type="ECO:0000259" key="5">
    <source>
        <dbReference type="PROSITE" id="PS51231"/>
    </source>
</evidence>
<dbReference type="Ensembl" id="ENSCAFT00030013763.1">
    <property type="protein sequence ID" value="ENSCAFP00030012012.1"/>
    <property type="gene ID" value="ENSCAFG00030007336.1"/>
</dbReference>
<dbReference type="SUPFAM" id="SSF101447">
    <property type="entry name" value="Formin homology 2 domain (FH2 domain)"/>
    <property type="match status" value="1"/>
</dbReference>
<dbReference type="PANTHER" id="PTHR45725:SF7">
    <property type="entry name" value="DISHEVELED-ASSOCIATED ACTIVATOR OF MORPHOGENESIS 2"/>
    <property type="match status" value="1"/>
</dbReference>
<dbReference type="FunFam" id="1.10.238.150:FF:000001">
    <property type="entry name" value="Dishevelled associated activator of morphogenesis 1"/>
    <property type="match status" value="1"/>
</dbReference>
<dbReference type="PROSITE" id="PS51232">
    <property type="entry name" value="GBD_FH3"/>
    <property type="match status" value="1"/>
</dbReference>
<dbReference type="Gene3D" id="1.20.58.2220">
    <property type="entry name" value="Formin, FH2 domain"/>
    <property type="match status" value="1"/>
</dbReference>
<keyword evidence="1" id="KW-0879">Wnt signaling pathway</keyword>
<dbReference type="InterPro" id="IPR014767">
    <property type="entry name" value="DAD_dom"/>
</dbReference>
<dbReference type="InterPro" id="IPR042201">
    <property type="entry name" value="FH2_Formin_sf"/>
</dbReference>
<dbReference type="SUPFAM" id="SSF48371">
    <property type="entry name" value="ARM repeat"/>
    <property type="match status" value="1"/>
</dbReference>
<feature type="coiled-coil region" evidence="3">
    <location>
        <begin position="434"/>
        <end position="510"/>
    </location>
</feature>
<evidence type="ECO:0000313" key="8">
    <source>
        <dbReference type="Ensembl" id="ENSCAFP00030012012.1"/>
    </source>
</evidence>
<feature type="coiled-coil region" evidence="3">
    <location>
        <begin position="924"/>
        <end position="1001"/>
    </location>
</feature>
<feature type="region of interest" description="Disordered" evidence="4">
    <location>
        <begin position="515"/>
        <end position="549"/>
    </location>
</feature>
<dbReference type="FunFam" id="1.20.58.2220:FF:000002">
    <property type="entry name" value="Dishevelled associated activator of morphogenesis 1"/>
    <property type="match status" value="1"/>
</dbReference>
<dbReference type="GO" id="GO:0003779">
    <property type="term" value="F:actin binding"/>
    <property type="evidence" value="ECO:0007669"/>
    <property type="project" value="InterPro"/>
</dbReference>
<dbReference type="Pfam" id="PF02181">
    <property type="entry name" value="FH2"/>
    <property type="match status" value="1"/>
</dbReference>
<feature type="domain" description="GBD/FH3" evidence="6">
    <location>
        <begin position="40"/>
        <end position="416"/>
    </location>
</feature>
<dbReference type="GO" id="GO:0030036">
    <property type="term" value="P:actin cytoskeleton organization"/>
    <property type="evidence" value="ECO:0007669"/>
    <property type="project" value="InterPro"/>
</dbReference>
<keyword evidence="3" id="KW-0175">Coiled coil</keyword>
<evidence type="ECO:0000256" key="2">
    <source>
        <dbReference type="ARBA" id="ARBA00023449"/>
    </source>
</evidence>
<reference evidence="8" key="2">
    <citation type="submission" date="2025-08" db="UniProtKB">
        <authorList>
            <consortium name="Ensembl"/>
        </authorList>
    </citation>
    <scope>IDENTIFICATION</scope>
</reference>
<dbReference type="Pfam" id="PF06371">
    <property type="entry name" value="Drf_GBD"/>
    <property type="match status" value="1"/>
</dbReference>
<dbReference type="AlphaFoldDB" id="A0A8C0MHZ0"/>
<dbReference type="PROSITE" id="PS51231">
    <property type="entry name" value="DAD"/>
    <property type="match status" value="1"/>
</dbReference>
<dbReference type="InterPro" id="IPR051425">
    <property type="entry name" value="Formin_Homology"/>
</dbReference>
<dbReference type="InterPro" id="IPR014768">
    <property type="entry name" value="GBD/FH3_dom"/>
</dbReference>
<evidence type="ECO:0008006" key="10">
    <source>
        <dbReference type="Google" id="ProtNLM"/>
    </source>
</evidence>